<evidence type="ECO:0000256" key="4">
    <source>
        <dbReference type="ARBA" id="ARBA00022679"/>
    </source>
</evidence>
<dbReference type="PANTHER" id="PTHR43179">
    <property type="entry name" value="RHAMNOSYLTRANSFERASE WBBL"/>
    <property type="match status" value="1"/>
</dbReference>
<dbReference type="RefSeq" id="WP_229680487.1">
    <property type="nucleotide sequence ID" value="NZ_BAAAHC010000001.1"/>
</dbReference>
<reference evidence="7" key="1">
    <citation type="journal article" date="2019" name="Int. J. Syst. Evol. Microbiol.">
        <title>The Global Catalogue of Microorganisms (GCM) 10K type strain sequencing project: providing services to taxonomists for standard genome sequencing and annotation.</title>
        <authorList>
            <consortium name="The Broad Institute Genomics Platform"/>
            <consortium name="The Broad Institute Genome Sequencing Center for Infectious Disease"/>
            <person name="Wu L."/>
            <person name="Ma J."/>
        </authorList>
    </citation>
    <scope>NUCLEOTIDE SEQUENCE [LARGE SCALE GENOMIC DNA]</scope>
    <source>
        <strain evidence="7">JCM 10664</strain>
    </source>
</reference>
<dbReference type="InterPro" id="IPR029044">
    <property type="entry name" value="Nucleotide-diphossugar_trans"/>
</dbReference>
<feature type="domain" description="Glycosyltransferase 2-like" evidence="5">
    <location>
        <begin position="98"/>
        <end position="209"/>
    </location>
</feature>
<organism evidence="6 7">
    <name type="scientific">Saccharopolyspora thermophila</name>
    <dbReference type="NCBI Taxonomy" id="89367"/>
    <lineage>
        <taxon>Bacteria</taxon>
        <taxon>Bacillati</taxon>
        <taxon>Actinomycetota</taxon>
        <taxon>Actinomycetes</taxon>
        <taxon>Pseudonocardiales</taxon>
        <taxon>Pseudonocardiaceae</taxon>
        <taxon>Saccharopolyspora</taxon>
    </lineage>
</organism>
<dbReference type="Pfam" id="PF00535">
    <property type="entry name" value="Glycos_transf_2"/>
    <property type="match status" value="1"/>
</dbReference>
<evidence type="ECO:0000256" key="2">
    <source>
        <dbReference type="ARBA" id="ARBA00006739"/>
    </source>
</evidence>
<name>A0ABP3LRG1_9PSEU</name>
<dbReference type="NCBIfam" id="TIGR03965">
    <property type="entry name" value="mycofact_glyco"/>
    <property type="match status" value="1"/>
</dbReference>
<accession>A0ABP3LRG1</accession>
<proteinExistence type="inferred from homology"/>
<dbReference type="PANTHER" id="PTHR43179:SF12">
    <property type="entry name" value="GALACTOFURANOSYLTRANSFERASE GLFT2"/>
    <property type="match status" value="1"/>
</dbReference>
<keyword evidence="4" id="KW-0808">Transferase</keyword>
<comment type="pathway">
    <text evidence="1">Cell wall biogenesis; cell wall polysaccharide biosynthesis.</text>
</comment>
<evidence type="ECO:0000259" key="5">
    <source>
        <dbReference type="Pfam" id="PF00535"/>
    </source>
</evidence>
<comment type="caution">
    <text evidence="6">The sequence shown here is derived from an EMBL/GenBank/DDBJ whole genome shotgun (WGS) entry which is preliminary data.</text>
</comment>
<dbReference type="EMBL" id="BAAAHC010000001">
    <property type="protein sequence ID" value="GAA0504292.1"/>
    <property type="molecule type" value="Genomic_DNA"/>
</dbReference>
<dbReference type="InterPro" id="IPR001173">
    <property type="entry name" value="Glyco_trans_2-like"/>
</dbReference>
<dbReference type="Proteomes" id="UP001500220">
    <property type="component" value="Unassembled WGS sequence"/>
</dbReference>
<evidence type="ECO:0000256" key="1">
    <source>
        <dbReference type="ARBA" id="ARBA00004776"/>
    </source>
</evidence>
<sequence length="483" mass="52311">MTTTHPAVGRVALTPTKTTLPDGFAVELAADVHRSRNGRLLFGGSPPRLVRLSERAARLLASGGFAVSGPASQALARRLLDAGIVNPRPPEVRVGEVSVVIPVRDRVEMLERLLTALRQDPQTADLPVVVVDDGSRDPARLAAAARRHGARVFRHERSLGPAAARNTGLSRSSTRFVAFIDSDVVPQPGWLSPLVAQFLDPAVALAAPRVVPLRSDDRGCLDAFERTCSPLDMGPREGLVAPLTRLSYVPTTTVVVRREAVAGFAADMRVGEDVDLCLRLHEAGWRLRYVPAARVAHEHRTDLRRWLAQRAFYGTSAAPLALRHPRQIPPVQAPWWSLVAAGLLTDRRLVPLAGGLVAVIAARMTRRLPDADAPVRAGVLLALGTLYATVRQLARAATRHYWPISVAVALVSRRARRGLVAAAVVDGLLDRRSSGSTLRPVPYVLVRLLDDLAYGAGLWWGVIRARTIAPLVPRISRGSRSRT</sequence>
<evidence type="ECO:0000313" key="6">
    <source>
        <dbReference type="EMBL" id="GAA0504292.1"/>
    </source>
</evidence>
<dbReference type="InterPro" id="IPR023981">
    <property type="entry name" value="MftF"/>
</dbReference>
<comment type="similarity">
    <text evidence="2">Belongs to the glycosyltransferase 2 family.</text>
</comment>
<keyword evidence="7" id="KW-1185">Reference proteome</keyword>
<evidence type="ECO:0000313" key="7">
    <source>
        <dbReference type="Proteomes" id="UP001500220"/>
    </source>
</evidence>
<dbReference type="SUPFAM" id="SSF53448">
    <property type="entry name" value="Nucleotide-diphospho-sugar transferases"/>
    <property type="match status" value="1"/>
</dbReference>
<gene>
    <name evidence="6" type="primary">mftF</name>
    <name evidence="6" type="ORF">GCM10009545_02580</name>
</gene>
<protein>
    <submittedName>
        <fullName evidence="6">Mycofactocin biosynthesis glycosyltransferase MftF</fullName>
    </submittedName>
</protein>
<evidence type="ECO:0000256" key="3">
    <source>
        <dbReference type="ARBA" id="ARBA00022676"/>
    </source>
</evidence>
<keyword evidence="3" id="KW-0328">Glycosyltransferase</keyword>
<dbReference type="Gene3D" id="3.90.550.10">
    <property type="entry name" value="Spore Coat Polysaccharide Biosynthesis Protein SpsA, Chain A"/>
    <property type="match status" value="1"/>
</dbReference>